<dbReference type="Pfam" id="PF00970">
    <property type="entry name" value="FAD_binding_6"/>
    <property type="match status" value="1"/>
</dbReference>
<keyword evidence="6" id="KW-0812">Transmembrane</keyword>
<comment type="catalytic activity">
    <reaction evidence="14 17">
        <text>2 Fe(III)-[cytochrome b5] + NADH = 2 Fe(II)-[cytochrome b5] + NAD(+) + H(+)</text>
        <dbReference type="Rhea" id="RHEA:46680"/>
        <dbReference type="Rhea" id="RHEA-COMP:10438"/>
        <dbReference type="Rhea" id="RHEA-COMP:10439"/>
        <dbReference type="ChEBI" id="CHEBI:15378"/>
        <dbReference type="ChEBI" id="CHEBI:29033"/>
        <dbReference type="ChEBI" id="CHEBI:29034"/>
        <dbReference type="ChEBI" id="CHEBI:57540"/>
        <dbReference type="ChEBI" id="CHEBI:57945"/>
        <dbReference type="EC" id="1.6.2.2"/>
    </reaction>
</comment>
<dbReference type="Proteomes" id="UP000284842">
    <property type="component" value="Unassembled WGS sequence"/>
</dbReference>
<dbReference type="PANTHER" id="PTHR19370:SF184">
    <property type="entry name" value="NADH-CYTOCHROME B5 REDUCTASE-LIKE"/>
    <property type="match status" value="1"/>
</dbReference>
<evidence type="ECO:0000259" key="18">
    <source>
        <dbReference type="PROSITE" id="PS51384"/>
    </source>
</evidence>
<dbReference type="InterPro" id="IPR001433">
    <property type="entry name" value="OxRdtase_FAD/NAD-bd"/>
</dbReference>
<keyword evidence="7" id="KW-1000">Mitochondrion outer membrane</keyword>
<dbReference type="PRINTS" id="PR00406">
    <property type="entry name" value="CYTB5RDTASE"/>
</dbReference>
<keyword evidence="10 17" id="KW-0560">Oxidoreductase</keyword>
<keyword evidence="11 17" id="KW-0520">NAD</keyword>
<dbReference type="InterPro" id="IPR017938">
    <property type="entry name" value="Riboflavin_synthase-like_b-brl"/>
</dbReference>
<keyword evidence="13" id="KW-0472">Membrane</keyword>
<evidence type="ECO:0000313" key="20">
    <source>
        <dbReference type="Proteomes" id="UP000284842"/>
    </source>
</evidence>
<evidence type="ECO:0000256" key="13">
    <source>
        <dbReference type="ARBA" id="ARBA00023136"/>
    </source>
</evidence>
<evidence type="ECO:0000256" key="14">
    <source>
        <dbReference type="ARBA" id="ARBA00047682"/>
    </source>
</evidence>
<accession>A0A409WD79</accession>
<keyword evidence="20" id="KW-1185">Reference proteome</keyword>
<comment type="similarity">
    <text evidence="4 17">Belongs to the flavoprotein pyridine nucleotide cytochrome reductase family.</text>
</comment>
<feature type="binding site" evidence="16">
    <location>
        <position position="126"/>
    </location>
    <ligand>
        <name>FAD</name>
        <dbReference type="ChEBI" id="CHEBI:57692"/>
    </ligand>
</feature>
<feature type="binding site" evidence="16">
    <location>
        <position position="145"/>
    </location>
    <ligand>
        <name>FAD</name>
        <dbReference type="ChEBI" id="CHEBI:57692"/>
    </ligand>
</feature>
<evidence type="ECO:0000256" key="1">
    <source>
        <dbReference type="ARBA" id="ARBA00001974"/>
    </source>
</evidence>
<dbReference type="InParanoid" id="A0A409WD79"/>
<feature type="domain" description="FAD-binding FR-type" evidence="18">
    <location>
        <begin position="74"/>
        <end position="177"/>
    </location>
</feature>
<evidence type="ECO:0000256" key="2">
    <source>
        <dbReference type="ARBA" id="ARBA00004294"/>
    </source>
</evidence>
<evidence type="ECO:0000256" key="6">
    <source>
        <dbReference type="ARBA" id="ARBA00022692"/>
    </source>
</evidence>
<keyword evidence="12" id="KW-0496">Mitochondrion</keyword>
<evidence type="ECO:0000256" key="12">
    <source>
        <dbReference type="ARBA" id="ARBA00023128"/>
    </source>
</evidence>
<dbReference type="SUPFAM" id="SSF63380">
    <property type="entry name" value="Riboflavin synthase domain-like"/>
    <property type="match status" value="1"/>
</dbReference>
<evidence type="ECO:0000256" key="3">
    <source>
        <dbReference type="ARBA" id="ARBA00005156"/>
    </source>
</evidence>
<evidence type="ECO:0000313" key="19">
    <source>
        <dbReference type="EMBL" id="PPQ76410.1"/>
    </source>
</evidence>
<evidence type="ECO:0000256" key="7">
    <source>
        <dbReference type="ARBA" id="ARBA00022787"/>
    </source>
</evidence>
<comment type="pathway">
    <text evidence="3">Protein modification; peptidyl-diphthamide biosynthesis.</text>
</comment>
<dbReference type="PANTHER" id="PTHR19370">
    <property type="entry name" value="NADH-CYTOCHROME B5 REDUCTASE"/>
    <property type="match status" value="1"/>
</dbReference>
<dbReference type="STRING" id="181874.A0A409WD79"/>
<proteinExistence type="inferred from homology"/>
<evidence type="ECO:0000256" key="17">
    <source>
        <dbReference type="RuleBase" id="RU361226"/>
    </source>
</evidence>
<dbReference type="Gene3D" id="2.40.30.10">
    <property type="entry name" value="Translation factors"/>
    <property type="match status" value="1"/>
</dbReference>
<gene>
    <name evidence="19" type="ORF">CVT24_012627</name>
</gene>
<dbReference type="EMBL" id="NHTK01005575">
    <property type="protein sequence ID" value="PPQ76410.1"/>
    <property type="molecule type" value="Genomic_DNA"/>
</dbReference>
<evidence type="ECO:0000256" key="15">
    <source>
        <dbReference type="ARBA" id="ARBA00049138"/>
    </source>
</evidence>
<evidence type="ECO:0000256" key="4">
    <source>
        <dbReference type="ARBA" id="ARBA00006105"/>
    </source>
</evidence>
<sequence length="318" mass="35652">MDVAKLQQQFQQFYSQYAPADYHAVQLPLVGTVDLVAVTSSPTFIVTSAVILTTAFLAKVLHSGMCRSKPLDPDNWKEFPLEKKIKVSPNTAIYRFKLPHQDDVIGLPVGKHISVSAEINGKVITRSYTPISNDDDRGRFDLIIKTYEKGNISRYVANLKIGETIRVKGPKGNFRYEPNMVDHLSLIAGGTGIAPMIQVIRAALRNPFDRTTVSLIYANVNEEDILLKDDLEELQDVHELKFKIYYVLNNPPPGWKGGVGFVTKQHIKDHLQNPAETNSKILICGPPPMVAAMKKNLEELKYPVPNTISKHEDKVFVF</sequence>
<comment type="caution">
    <text evidence="19">The sequence shown here is derived from an EMBL/GenBank/DDBJ whole genome shotgun (WGS) entry which is preliminary data.</text>
</comment>
<evidence type="ECO:0000256" key="9">
    <source>
        <dbReference type="ARBA" id="ARBA00022989"/>
    </source>
</evidence>
<dbReference type="GO" id="GO:0090524">
    <property type="term" value="F:cytochrome-b5 reductase activity, acting on NADH"/>
    <property type="evidence" value="ECO:0007669"/>
    <property type="project" value="UniProtKB-EC"/>
</dbReference>
<dbReference type="OrthoDB" id="432685at2759"/>
<keyword evidence="9" id="KW-1133">Transmembrane helix</keyword>
<comment type="subcellular location">
    <subcellularLocation>
        <location evidence="2">Mitochondrion outer membrane</location>
    </subcellularLocation>
</comment>
<dbReference type="FunFam" id="2.40.30.10:FF:000032">
    <property type="entry name" value="NADH-cytochrome b5 reductase"/>
    <property type="match status" value="1"/>
</dbReference>
<name>A0A409WD79_9AGAR</name>
<organism evidence="19 20">
    <name type="scientific">Panaeolus cyanescens</name>
    <dbReference type="NCBI Taxonomy" id="181874"/>
    <lineage>
        <taxon>Eukaryota</taxon>
        <taxon>Fungi</taxon>
        <taxon>Dikarya</taxon>
        <taxon>Basidiomycota</taxon>
        <taxon>Agaricomycotina</taxon>
        <taxon>Agaricomycetes</taxon>
        <taxon>Agaricomycetidae</taxon>
        <taxon>Agaricales</taxon>
        <taxon>Agaricineae</taxon>
        <taxon>Galeropsidaceae</taxon>
        <taxon>Panaeolus</taxon>
    </lineage>
</organism>
<dbReference type="InterPro" id="IPR039261">
    <property type="entry name" value="FNR_nucleotide-bd"/>
</dbReference>
<dbReference type="AlphaFoldDB" id="A0A409WD79"/>
<dbReference type="PRINTS" id="PR00371">
    <property type="entry name" value="FPNCR"/>
</dbReference>
<evidence type="ECO:0000256" key="10">
    <source>
        <dbReference type="ARBA" id="ARBA00023002"/>
    </source>
</evidence>
<evidence type="ECO:0000256" key="8">
    <source>
        <dbReference type="ARBA" id="ARBA00022827"/>
    </source>
</evidence>
<dbReference type="Pfam" id="PF00175">
    <property type="entry name" value="NAD_binding_1"/>
    <property type="match status" value="1"/>
</dbReference>
<dbReference type="CDD" id="cd06183">
    <property type="entry name" value="cyt_b5_reduct_like"/>
    <property type="match status" value="1"/>
</dbReference>
<evidence type="ECO:0000256" key="16">
    <source>
        <dbReference type="PIRSR" id="PIRSR601834-1"/>
    </source>
</evidence>
<feature type="binding site" evidence="16">
    <location>
        <position position="128"/>
    </location>
    <ligand>
        <name>FAD</name>
        <dbReference type="ChEBI" id="CHEBI:57692"/>
    </ligand>
</feature>
<dbReference type="EC" id="1.6.2.2" evidence="17"/>
<evidence type="ECO:0000256" key="11">
    <source>
        <dbReference type="ARBA" id="ARBA00023027"/>
    </source>
</evidence>
<dbReference type="GO" id="GO:0005741">
    <property type="term" value="C:mitochondrial outer membrane"/>
    <property type="evidence" value="ECO:0007669"/>
    <property type="project" value="UniProtKB-SubCell"/>
</dbReference>
<dbReference type="PROSITE" id="PS51384">
    <property type="entry name" value="FAD_FR"/>
    <property type="match status" value="1"/>
</dbReference>
<evidence type="ECO:0000256" key="5">
    <source>
        <dbReference type="ARBA" id="ARBA00022630"/>
    </source>
</evidence>
<keyword evidence="5 16" id="KW-0285">Flavoprotein</keyword>
<comment type="catalytic activity">
    <reaction evidence="15">
        <text>2 Fe(3+)-[Dph3] + NADH = 2 Fe(2+)-[Dph3] + NAD(+) + H(+)</text>
        <dbReference type="Rhea" id="RHEA:71231"/>
        <dbReference type="Rhea" id="RHEA-COMP:18002"/>
        <dbReference type="Rhea" id="RHEA-COMP:18003"/>
        <dbReference type="ChEBI" id="CHEBI:15378"/>
        <dbReference type="ChEBI" id="CHEBI:29033"/>
        <dbReference type="ChEBI" id="CHEBI:29034"/>
        <dbReference type="ChEBI" id="CHEBI:57540"/>
        <dbReference type="ChEBI" id="CHEBI:57945"/>
        <dbReference type="ChEBI" id="CHEBI:83228"/>
    </reaction>
    <physiologicalReaction direction="left-to-right" evidence="15">
        <dbReference type="Rhea" id="RHEA:71232"/>
    </physiologicalReaction>
</comment>
<dbReference type="InterPro" id="IPR001834">
    <property type="entry name" value="CBR-like"/>
</dbReference>
<dbReference type="InterPro" id="IPR001709">
    <property type="entry name" value="Flavoprot_Pyr_Nucl_cyt_Rdtase"/>
</dbReference>
<dbReference type="InterPro" id="IPR008333">
    <property type="entry name" value="Cbr1-like_FAD-bd_dom"/>
</dbReference>
<feature type="binding site" evidence="16">
    <location>
        <position position="153"/>
    </location>
    <ligand>
        <name>FAD</name>
        <dbReference type="ChEBI" id="CHEBI:57692"/>
    </ligand>
</feature>
<feature type="binding site" evidence="16">
    <location>
        <position position="143"/>
    </location>
    <ligand>
        <name>FAD</name>
        <dbReference type="ChEBI" id="CHEBI:57692"/>
    </ligand>
</feature>
<dbReference type="FunCoup" id="A0A409WD79">
    <property type="interactions" value="118"/>
</dbReference>
<feature type="binding site" evidence="16">
    <location>
        <position position="152"/>
    </location>
    <ligand>
        <name>FAD</name>
        <dbReference type="ChEBI" id="CHEBI:57692"/>
    </ligand>
</feature>
<dbReference type="InterPro" id="IPR017927">
    <property type="entry name" value="FAD-bd_FR_type"/>
</dbReference>
<keyword evidence="8 16" id="KW-0274">FAD</keyword>
<dbReference type="SUPFAM" id="SSF52343">
    <property type="entry name" value="Ferredoxin reductase-like, C-terminal NADP-linked domain"/>
    <property type="match status" value="1"/>
</dbReference>
<comment type="cofactor">
    <cofactor evidence="1 16 17">
        <name>FAD</name>
        <dbReference type="ChEBI" id="CHEBI:57692"/>
    </cofactor>
</comment>
<dbReference type="FunFam" id="3.40.50.80:FF:000019">
    <property type="entry name" value="NADH-cytochrome b5 reductase"/>
    <property type="match status" value="1"/>
</dbReference>
<reference evidence="19 20" key="1">
    <citation type="journal article" date="2018" name="Evol. Lett.">
        <title>Horizontal gene cluster transfer increased hallucinogenic mushroom diversity.</title>
        <authorList>
            <person name="Reynolds H.T."/>
            <person name="Vijayakumar V."/>
            <person name="Gluck-Thaler E."/>
            <person name="Korotkin H.B."/>
            <person name="Matheny P.B."/>
            <person name="Slot J.C."/>
        </authorList>
    </citation>
    <scope>NUCLEOTIDE SEQUENCE [LARGE SCALE GENOMIC DNA]</scope>
    <source>
        <strain evidence="19 20">2629</strain>
    </source>
</reference>
<protein>
    <recommendedName>
        <fullName evidence="17">NADH-cytochrome b5 reductase</fullName>
        <ecNumber evidence="17">1.6.2.2</ecNumber>
    </recommendedName>
</protein>
<dbReference type="Gene3D" id="3.40.50.80">
    <property type="entry name" value="Nucleotide-binding domain of ferredoxin-NADP reductase (FNR) module"/>
    <property type="match status" value="1"/>
</dbReference>